<dbReference type="CGD" id="CAL0134197">
    <property type="gene designation" value="CAGL0K10934g"/>
</dbReference>
<evidence type="ECO:0000256" key="2">
    <source>
        <dbReference type="SAM" id="MobiDB-lite"/>
    </source>
</evidence>
<dbReference type="KEGG" id="cgr:2890079"/>
<sequence>MKAHTGQDMEGEQDMDQASENQLEKVTTGIEQELQDENENIKKALEEYSSPPLPPRDHIATESVVPELPPRNHDEAEKNDVIRSESEGTGKGTGKDTGKATVEANSDAEPTLPPRNIEEQRNVVVNTDFLAYNNKRIRDLVAREGPDREEEIYVNIGTLKEKYKEQISKLEEGQYNPIVATFIQCLPDISLRDLIEEEKILLSTDLKFRDIVWPILSFNYVKSENLNKGSNEAITKFLERHNITDEETLTRYTTVLTTYYSETFQGELCDDIVILLNAIDIVTKDEQDFYIIFESLLNKFNMKEVYYSNNDKDIELCYIFERFLEDNHKALYNHLSREGLSTKMYLPVWIRTLFRKQLNEDIAVKIVDIILLEGLEGLLRIALALIVGNEDKLLRSKFEDILSIIKNLDPMAELSSEFITEAMASIELKPKAVIGYKYEYEEIHRLEREREEQFDYVKNKNKNLQEKVKKLEHDYTFLNREHVTIANELVNSQLNIEQISVQNNELRIELINLRKELAELTKQKDIETGKAVPDDMKKELTNILAKNSRVMTENLQLQDKVSELEKTAEDIKRCTEEGKLYEDPSASSWTGLKKISTKF</sequence>
<dbReference type="GO" id="GO:0005096">
    <property type="term" value="F:GTPase activator activity"/>
    <property type="evidence" value="ECO:0007669"/>
    <property type="project" value="TreeGrafter"/>
</dbReference>
<name>Q6FM53_CANGA</name>
<dbReference type="InterPro" id="IPR000195">
    <property type="entry name" value="Rab-GAP-TBC_dom"/>
</dbReference>
<dbReference type="Pfam" id="PF23436">
    <property type="entry name" value="RabGap-TBC_2"/>
    <property type="match status" value="1"/>
</dbReference>
<feature type="domain" description="Rab-GAP TBC" evidence="3">
    <location>
        <begin position="203"/>
        <end position="374"/>
    </location>
</feature>
<evidence type="ECO:0000259" key="3">
    <source>
        <dbReference type="PROSITE" id="PS50086"/>
    </source>
</evidence>
<evidence type="ECO:0000313" key="4">
    <source>
        <dbReference type="CGD" id="CAL0134197"/>
    </source>
</evidence>
<keyword evidence="6" id="KW-1185">Reference proteome</keyword>
<dbReference type="InterPro" id="IPR035969">
    <property type="entry name" value="Rab-GAP_TBC_sf"/>
</dbReference>
<dbReference type="EMBL" id="CR380957">
    <property type="protein sequence ID" value="CAG61654.1"/>
    <property type="molecule type" value="Genomic_DNA"/>
</dbReference>
<dbReference type="InterPro" id="IPR050302">
    <property type="entry name" value="Rab_GAP_TBC_domain"/>
</dbReference>
<feature type="region of interest" description="Disordered" evidence="2">
    <location>
        <begin position="1"/>
        <end position="115"/>
    </location>
</feature>
<protein>
    <recommendedName>
        <fullName evidence="3">Rab-GAP TBC domain-containing protein</fullName>
    </recommendedName>
</protein>
<dbReference type="AlphaFoldDB" id="Q6FM53"/>
<proteinExistence type="predicted"/>
<keyword evidence="1" id="KW-0175">Coiled coil</keyword>
<dbReference type="SMART" id="SM00164">
    <property type="entry name" value="TBC"/>
    <property type="match status" value="1"/>
</dbReference>
<dbReference type="GO" id="GO:0030427">
    <property type="term" value="C:site of polarized growth"/>
    <property type="evidence" value="ECO:0007669"/>
    <property type="project" value="UniProtKB-ARBA"/>
</dbReference>
<dbReference type="PANTHER" id="PTHR47219:SF9">
    <property type="entry name" value="GTPASE ACTIVATING PROTEIN AND CENTROSOME-ASSOCIATED, ISOFORM B"/>
    <property type="match status" value="1"/>
</dbReference>
<feature type="compositionally biased region" description="Basic and acidic residues" evidence="2">
    <location>
        <begin position="70"/>
        <end position="98"/>
    </location>
</feature>
<dbReference type="InParanoid" id="Q6FM53"/>
<gene>
    <name evidence="4 5" type="ordered locus">CAGL0K10934g</name>
</gene>
<organism evidence="5 6">
    <name type="scientific">Candida glabrata (strain ATCC 2001 / BCRC 20586 / JCM 3761 / NBRC 0622 / NRRL Y-65 / CBS 138)</name>
    <name type="common">Yeast</name>
    <name type="synonym">Nakaseomyces glabratus</name>
    <dbReference type="NCBI Taxonomy" id="284593"/>
    <lineage>
        <taxon>Eukaryota</taxon>
        <taxon>Fungi</taxon>
        <taxon>Dikarya</taxon>
        <taxon>Ascomycota</taxon>
        <taxon>Saccharomycotina</taxon>
        <taxon>Saccharomycetes</taxon>
        <taxon>Saccharomycetales</taxon>
        <taxon>Saccharomycetaceae</taxon>
        <taxon>Nakaseomyces</taxon>
    </lineage>
</organism>
<dbReference type="Proteomes" id="UP000002428">
    <property type="component" value="Chromosome K"/>
</dbReference>
<dbReference type="Gene3D" id="1.10.472.80">
    <property type="entry name" value="Ypt/Rab-GAP domain of gyp1p, domain 3"/>
    <property type="match status" value="1"/>
</dbReference>
<dbReference type="PANTHER" id="PTHR47219">
    <property type="entry name" value="RAB GTPASE-ACTIVATING PROTEIN 1-LIKE"/>
    <property type="match status" value="1"/>
</dbReference>
<dbReference type="SUPFAM" id="SSF47923">
    <property type="entry name" value="Ypt/Rab-GAP domain of gyp1p"/>
    <property type="match status" value="1"/>
</dbReference>
<dbReference type="PROSITE" id="PS50086">
    <property type="entry name" value="TBC_RABGAP"/>
    <property type="match status" value="1"/>
</dbReference>
<feature type="coiled-coil region" evidence="1">
    <location>
        <begin position="454"/>
        <end position="577"/>
    </location>
</feature>
<dbReference type="GO" id="GO:0031267">
    <property type="term" value="F:small GTPase binding"/>
    <property type="evidence" value="ECO:0007669"/>
    <property type="project" value="TreeGrafter"/>
</dbReference>
<evidence type="ECO:0000256" key="1">
    <source>
        <dbReference type="SAM" id="Coils"/>
    </source>
</evidence>
<evidence type="ECO:0000313" key="6">
    <source>
        <dbReference type="Proteomes" id="UP000002428"/>
    </source>
</evidence>
<evidence type="ECO:0000313" key="5">
    <source>
        <dbReference type="EMBL" id="CAG61654.1"/>
    </source>
</evidence>
<dbReference type="HOGENOM" id="CLU_005350_11_0_1"/>
<dbReference type="STRING" id="284593.Q6FM53"/>
<dbReference type="eggNOG" id="KOG1102">
    <property type="taxonomic scope" value="Eukaryota"/>
</dbReference>
<reference evidence="5 6" key="1">
    <citation type="journal article" date="2004" name="Nature">
        <title>Genome evolution in yeasts.</title>
        <authorList>
            <consortium name="Genolevures"/>
            <person name="Dujon B."/>
            <person name="Sherman D."/>
            <person name="Fischer G."/>
            <person name="Durrens P."/>
            <person name="Casaregola S."/>
            <person name="Lafontaine I."/>
            <person name="de Montigny J."/>
            <person name="Marck C."/>
            <person name="Neuveglise C."/>
            <person name="Talla E."/>
            <person name="Goffard N."/>
            <person name="Frangeul L."/>
            <person name="Aigle M."/>
            <person name="Anthouard V."/>
            <person name="Babour A."/>
            <person name="Barbe V."/>
            <person name="Barnay S."/>
            <person name="Blanchin S."/>
            <person name="Beckerich J.M."/>
            <person name="Beyne E."/>
            <person name="Bleykasten C."/>
            <person name="Boisrame A."/>
            <person name="Boyer J."/>
            <person name="Cattolico L."/>
            <person name="Confanioleri F."/>
            <person name="de Daruvar A."/>
            <person name="Despons L."/>
            <person name="Fabre E."/>
            <person name="Fairhead C."/>
            <person name="Ferry-Dumazet H."/>
            <person name="Groppi A."/>
            <person name="Hantraye F."/>
            <person name="Hennequin C."/>
            <person name="Jauniaux N."/>
            <person name="Joyet P."/>
            <person name="Kachouri R."/>
            <person name="Kerrest A."/>
            <person name="Koszul R."/>
            <person name="Lemaire M."/>
            <person name="Lesur I."/>
            <person name="Ma L."/>
            <person name="Muller H."/>
            <person name="Nicaud J.M."/>
            <person name="Nikolski M."/>
            <person name="Oztas S."/>
            <person name="Ozier-Kalogeropoulos O."/>
            <person name="Pellenz S."/>
            <person name="Potier S."/>
            <person name="Richard G.F."/>
            <person name="Straub M.L."/>
            <person name="Suleau A."/>
            <person name="Swennene D."/>
            <person name="Tekaia F."/>
            <person name="Wesolowski-Louvel M."/>
            <person name="Westhof E."/>
            <person name="Wirth B."/>
            <person name="Zeniou-Meyer M."/>
            <person name="Zivanovic I."/>
            <person name="Bolotin-Fukuhara M."/>
            <person name="Thierry A."/>
            <person name="Bouchier C."/>
            <person name="Caudron B."/>
            <person name="Scarpelli C."/>
            <person name="Gaillardin C."/>
            <person name="Weissenbach J."/>
            <person name="Wincker P."/>
            <person name="Souciet J.L."/>
        </authorList>
    </citation>
    <scope>NUCLEOTIDE SEQUENCE [LARGE SCALE GENOMIC DNA]</scope>
    <source>
        <strain evidence="6">ATCC 2001 / BCRC 20586 / JCM 3761 / NBRC 0622 / NRRL Y-65 / CBS 138</strain>
    </source>
</reference>
<dbReference type="VEuPathDB" id="FungiDB:CAGL0K10934g"/>
<accession>Q6FM53</accession>